<dbReference type="EMBL" id="JAVFWL010000005">
    <property type="protein sequence ID" value="KAK6755723.1"/>
    <property type="molecule type" value="Genomic_DNA"/>
</dbReference>
<evidence type="ECO:0000313" key="2">
    <source>
        <dbReference type="Proteomes" id="UP001303046"/>
    </source>
</evidence>
<accession>A0ABR1DZP1</accession>
<evidence type="ECO:0000313" key="1">
    <source>
        <dbReference type="EMBL" id="KAK6755723.1"/>
    </source>
</evidence>
<gene>
    <name evidence="1" type="primary">Necator_chrV.g19028</name>
    <name evidence="1" type="ORF">RB195_014237</name>
</gene>
<protein>
    <submittedName>
        <fullName evidence="1">Uncharacterized protein</fullName>
    </submittedName>
</protein>
<proteinExistence type="predicted"/>
<dbReference type="Proteomes" id="UP001303046">
    <property type="component" value="Unassembled WGS sequence"/>
</dbReference>
<sequence>MVYWRHYLARPSEVVMENRLRFFGHVMRMLSDRLVQVVLKMLPHANWKRPPGRKRKFWKEMVKEDLGTLGVDIQFSRDVKFRRLWNSGRWVDSVRTLAEDRTG</sequence>
<name>A0ABR1DZP1_NECAM</name>
<comment type="caution">
    <text evidence="1">The sequence shown here is derived from an EMBL/GenBank/DDBJ whole genome shotgun (WGS) entry which is preliminary data.</text>
</comment>
<reference evidence="1 2" key="1">
    <citation type="submission" date="2023-08" db="EMBL/GenBank/DDBJ databases">
        <title>A Necator americanus chromosomal reference genome.</title>
        <authorList>
            <person name="Ilik V."/>
            <person name="Petrzelkova K.J."/>
            <person name="Pardy F."/>
            <person name="Fuh T."/>
            <person name="Niatou-Singa F.S."/>
            <person name="Gouil Q."/>
            <person name="Baker L."/>
            <person name="Ritchie M.E."/>
            <person name="Jex A.R."/>
            <person name="Gazzola D."/>
            <person name="Li H."/>
            <person name="Toshio Fujiwara R."/>
            <person name="Zhan B."/>
            <person name="Aroian R.V."/>
            <person name="Pafco B."/>
            <person name="Schwarz E.M."/>
        </authorList>
    </citation>
    <scope>NUCLEOTIDE SEQUENCE [LARGE SCALE GENOMIC DNA]</scope>
    <source>
        <strain evidence="1 2">Aroian</strain>
        <tissue evidence="1">Whole animal</tissue>
    </source>
</reference>
<keyword evidence="2" id="KW-1185">Reference proteome</keyword>
<organism evidence="1 2">
    <name type="scientific">Necator americanus</name>
    <name type="common">Human hookworm</name>
    <dbReference type="NCBI Taxonomy" id="51031"/>
    <lineage>
        <taxon>Eukaryota</taxon>
        <taxon>Metazoa</taxon>
        <taxon>Ecdysozoa</taxon>
        <taxon>Nematoda</taxon>
        <taxon>Chromadorea</taxon>
        <taxon>Rhabditida</taxon>
        <taxon>Rhabditina</taxon>
        <taxon>Rhabditomorpha</taxon>
        <taxon>Strongyloidea</taxon>
        <taxon>Ancylostomatidae</taxon>
        <taxon>Bunostominae</taxon>
        <taxon>Necator</taxon>
    </lineage>
</organism>